<evidence type="ECO:0000259" key="2">
    <source>
        <dbReference type="PROSITE" id="PS51205"/>
    </source>
</evidence>
<dbReference type="PROSITE" id="PS51205">
    <property type="entry name" value="VPS9"/>
    <property type="match status" value="1"/>
</dbReference>
<dbReference type="SMART" id="SM00167">
    <property type="entry name" value="VPS9"/>
    <property type="match status" value="1"/>
</dbReference>
<dbReference type="GO" id="GO:0030139">
    <property type="term" value="C:endocytic vesicle"/>
    <property type="evidence" value="ECO:0007669"/>
    <property type="project" value="TreeGrafter"/>
</dbReference>
<reference evidence="4" key="1">
    <citation type="journal article" date="2014" name="PLoS ONE">
        <title>Transcriptome-Based Identification of ABC Transporters in the Western Tarnished Plant Bug Lygus hesperus.</title>
        <authorList>
            <person name="Hull J.J."/>
            <person name="Chaney K."/>
            <person name="Geib S.M."/>
            <person name="Fabrick J.A."/>
            <person name="Brent C.S."/>
            <person name="Walsh D."/>
            <person name="Lavine L.C."/>
        </authorList>
    </citation>
    <scope>NUCLEOTIDE SEQUENCE</scope>
</reference>
<evidence type="ECO:0000256" key="1">
    <source>
        <dbReference type="SAM" id="MobiDB-lite"/>
    </source>
</evidence>
<dbReference type="InterPro" id="IPR037191">
    <property type="entry name" value="VPS9_dom_sf"/>
</dbReference>
<dbReference type="EMBL" id="GBHO01006782">
    <property type="protein sequence ID" value="JAG36822.1"/>
    <property type="molecule type" value="Transcribed_RNA"/>
</dbReference>
<sequence length="465" mass="52217">MIDQRLKKEIVKNLHAAIDSEMLDQNDAAYSFYVESLTLVTDALKQDLGTASLTVKDKWNLIEFAKQSVSRVSILLNNGEPPPDGSRDGQHPSAPPESVSDNYSLRDQLFPTEGASKEEEDMLMCRYQRRLSIATSALEKQNLELELARKLVENAAITRNRMMQSSAWAMQSAHKKFKMEEKLKSGCLKESDFQKQQLFALSLQFNHGNGWLTQLGHDLALYPSNEKIARELLDNVLTDNAHPVKATLNVMQQKIAHLLTISITKSESNGVHNAGKMDPIAKVIKEDLSVIQEVLKALFEPLSTEKNSSITSEVVHHVYFSQLKPDIISLLRIDTAEVEAKLESRMKDESVQFCQLPEHAEREAKTKLHYLTTLHNPYGMLDCTVHIVKMLATSKFDHDHYTSMGADDLLPRLCQVLISSSLPEICAEAAFMEMFMPSERALGEEGYALTMLQSSIAHLTSDSEV</sequence>
<feature type="domain" description="VPS9" evidence="2">
    <location>
        <begin position="336"/>
        <end position="465"/>
    </location>
</feature>
<dbReference type="AlphaFoldDB" id="A0A0A9YUX6"/>
<dbReference type="GO" id="GO:0031267">
    <property type="term" value="F:small GTPase binding"/>
    <property type="evidence" value="ECO:0007669"/>
    <property type="project" value="TreeGrafter"/>
</dbReference>
<gene>
    <name evidence="4" type="ORF">CM83_82751</name>
    <name evidence="3" type="ORF">CM83_82753</name>
</gene>
<name>A0A0A9YUX6_LYGHE</name>
<dbReference type="GO" id="GO:0005085">
    <property type="term" value="F:guanyl-nucleotide exchange factor activity"/>
    <property type="evidence" value="ECO:0007669"/>
    <property type="project" value="InterPro"/>
</dbReference>
<dbReference type="InterPro" id="IPR003123">
    <property type="entry name" value="VPS9"/>
</dbReference>
<dbReference type="GO" id="GO:0016192">
    <property type="term" value="P:vesicle-mediated transport"/>
    <property type="evidence" value="ECO:0007669"/>
    <property type="project" value="InterPro"/>
</dbReference>
<reference evidence="4" key="2">
    <citation type="submission" date="2014-07" db="EMBL/GenBank/DDBJ databases">
        <authorList>
            <person name="Hull J."/>
        </authorList>
    </citation>
    <scope>NUCLEOTIDE SEQUENCE</scope>
</reference>
<dbReference type="InterPro" id="IPR045046">
    <property type="entry name" value="Vps9-like"/>
</dbReference>
<evidence type="ECO:0000313" key="4">
    <source>
        <dbReference type="EMBL" id="JAG36822.1"/>
    </source>
</evidence>
<feature type="region of interest" description="Disordered" evidence="1">
    <location>
        <begin position="77"/>
        <end position="105"/>
    </location>
</feature>
<organism evidence="4">
    <name type="scientific">Lygus hesperus</name>
    <name type="common">Western plant bug</name>
    <dbReference type="NCBI Taxonomy" id="30085"/>
    <lineage>
        <taxon>Eukaryota</taxon>
        <taxon>Metazoa</taxon>
        <taxon>Ecdysozoa</taxon>
        <taxon>Arthropoda</taxon>
        <taxon>Hexapoda</taxon>
        <taxon>Insecta</taxon>
        <taxon>Pterygota</taxon>
        <taxon>Neoptera</taxon>
        <taxon>Paraneoptera</taxon>
        <taxon>Hemiptera</taxon>
        <taxon>Heteroptera</taxon>
        <taxon>Panheteroptera</taxon>
        <taxon>Cimicomorpha</taxon>
        <taxon>Miridae</taxon>
        <taxon>Mirini</taxon>
        <taxon>Lygus</taxon>
    </lineage>
</organism>
<proteinExistence type="predicted"/>
<accession>A0A0A9YUX6</accession>
<evidence type="ECO:0000313" key="3">
    <source>
        <dbReference type="EMBL" id="JAG36820.1"/>
    </source>
</evidence>
<dbReference type="GO" id="GO:0005829">
    <property type="term" value="C:cytosol"/>
    <property type="evidence" value="ECO:0007669"/>
    <property type="project" value="TreeGrafter"/>
</dbReference>
<dbReference type="SUPFAM" id="SSF109993">
    <property type="entry name" value="VPS9 domain"/>
    <property type="match status" value="1"/>
</dbReference>
<dbReference type="Pfam" id="PF02204">
    <property type="entry name" value="VPS9"/>
    <property type="match status" value="1"/>
</dbReference>
<dbReference type="EMBL" id="GBHO01006784">
    <property type="protein sequence ID" value="JAG36820.1"/>
    <property type="molecule type" value="Transcribed_RNA"/>
</dbReference>
<dbReference type="PANTHER" id="PTHR23101:SF25">
    <property type="entry name" value="GTPASE-ACTIVATING PROTEIN AND VPS9 DOMAIN-CONTAINING PROTEIN 1"/>
    <property type="match status" value="1"/>
</dbReference>
<dbReference type="PANTHER" id="PTHR23101">
    <property type="entry name" value="RAB GDP/GTP EXCHANGE FACTOR"/>
    <property type="match status" value="1"/>
</dbReference>
<dbReference type="Gene3D" id="1.20.1050.80">
    <property type="entry name" value="VPS9 domain"/>
    <property type="match status" value="1"/>
</dbReference>
<protein>
    <recommendedName>
        <fullName evidence="2">VPS9 domain-containing protein</fullName>
    </recommendedName>
</protein>